<evidence type="ECO:0000256" key="4">
    <source>
        <dbReference type="ARBA" id="ARBA00022989"/>
    </source>
</evidence>
<reference evidence="9 11" key="2">
    <citation type="journal article" date="2013" name="Nature">
        <title>Insights into bilaterian evolution from three spiralian genomes.</title>
        <authorList>
            <person name="Simakov O."/>
            <person name="Marletaz F."/>
            <person name="Cho S.J."/>
            <person name="Edsinger-Gonzales E."/>
            <person name="Havlak P."/>
            <person name="Hellsten U."/>
            <person name="Kuo D.H."/>
            <person name="Larsson T."/>
            <person name="Lv J."/>
            <person name="Arendt D."/>
            <person name="Savage R."/>
            <person name="Osoegawa K."/>
            <person name="de Jong P."/>
            <person name="Grimwood J."/>
            <person name="Chapman J.A."/>
            <person name="Shapiro H."/>
            <person name="Aerts A."/>
            <person name="Otillar R.P."/>
            <person name="Terry A.Y."/>
            <person name="Boore J.L."/>
            <person name="Grigoriev I.V."/>
            <person name="Lindberg D.R."/>
            <person name="Seaver E.C."/>
            <person name="Weisblat D.A."/>
            <person name="Putnam N.H."/>
            <person name="Rokhsar D.S."/>
        </authorList>
    </citation>
    <scope>NUCLEOTIDE SEQUENCE</scope>
</reference>
<feature type="transmembrane region" description="Helical" evidence="6">
    <location>
        <begin position="27"/>
        <end position="45"/>
    </location>
</feature>
<keyword evidence="3 6" id="KW-0812">Transmembrane</keyword>
<dbReference type="EMBL" id="AMQM01003081">
    <property type="status" value="NOT_ANNOTATED_CDS"/>
    <property type="molecule type" value="Genomic_DNA"/>
</dbReference>
<feature type="transmembrane region" description="Helical" evidence="6">
    <location>
        <begin position="138"/>
        <end position="159"/>
    </location>
</feature>
<dbReference type="OrthoDB" id="10041611at2759"/>
<feature type="domain" description="MARVEL" evidence="8">
    <location>
        <begin position="17"/>
        <end position="162"/>
    </location>
</feature>
<evidence type="ECO:0000256" key="1">
    <source>
        <dbReference type="ARBA" id="ARBA00004141"/>
    </source>
</evidence>
<feature type="compositionally biased region" description="Low complexity" evidence="7">
    <location>
        <begin position="183"/>
        <end position="193"/>
    </location>
</feature>
<comment type="subcellular location">
    <subcellularLocation>
        <location evidence="1 6">Membrane</location>
        <topology evidence="1 6">Multi-pass membrane protein</topology>
    </subcellularLocation>
</comment>
<accession>T1F0Y0</accession>
<dbReference type="Pfam" id="PF01284">
    <property type="entry name" value="MARVEL"/>
    <property type="match status" value="1"/>
</dbReference>
<proteinExistence type="inferred from homology"/>
<evidence type="ECO:0000256" key="3">
    <source>
        <dbReference type="ARBA" id="ARBA00022692"/>
    </source>
</evidence>
<evidence type="ECO:0000256" key="6">
    <source>
        <dbReference type="PIRNR" id="PIRNR011282"/>
    </source>
</evidence>
<keyword evidence="4 6" id="KW-1133">Transmembrane helix</keyword>
<dbReference type="RefSeq" id="XP_009012876.1">
    <property type="nucleotide sequence ID" value="XM_009014628.1"/>
</dbReference>
<dbReference type="InParanoid" id="T1F0Y0"/>
<evidence type="ECO:0000256" key="7">
    <source>
        <dbReference type="SAM" id="MobiDB-lite"/>
    </source>
</evidence>
<dbReference type="PROSITE" id="PS51225">
    <property type="entry name" value="MARVEL"/>
    <property type="match status" value="1"/>
</dbReference>
<dbReference type="Proteomes" id="UP000015101">
    <property type="component" value="Unassembled WGS sequence"/>
</dbReference>
<dbReference type="FunCoup" id="T1F0Y0">
    <property type="interactions" value="71"/>
</dbReference>
<dbReference type="EnsemblMetazoa" id="HelroT168768">
    <property type="protein sequence ID" value="HelroP168768"/>
    <property type="gene ID" value="HelroG168768"/>
</dbReference>
<dbReference type="KEGG" id="hro:HELRODRAFT_168768"/>
<dbReference type="PANTHER" id="PTHR10838:SF20">
    <property type="entry name" value="SYNAPTOGYRIN"/>
    <property type="match status" value="1"/>
</dbReference>
<keyword evidence="5 6" id="KW-0472">Membrane</keyword>
<evidence type="ECO:0000313" key="9">
    <source>
        <dbReference type="EMBL" id="ESO08854.1"/>
    </source>
</evidence>
<evidence type="ECO:0000256" key="2">
    <source>
        <dbReference type="ARBA" id="ARBA00010252"/>
    </source>
</evidence>
<feature type="transmembrane region" description="Helical" evidence="6">
    <location>
        <begin position="65"/>
        <end position="83"/>
    </location>
</feature>
<feature type="transmembrane region" description="Helical" evidence="6">
    <location>
        <begin position="95"/>
        <end position="118"/>
    </location>
</feature>
<evidence type="ECO:0000259" key="8">
    <source>
        <dbReference type="PROSITE" id="PS51225"/>
    </source>
</evidence>
<reference evidence="10" key="3">
    <citation type="submission" date="2015-06" db="UniProtKB">
        <authorList>
            <consortium name="EnsemblMetazoa"/>
        </authorList>
    </citation>
    <scope>IDENTIFICATION</scope>
</reference>
<keyword evidence="11" id="KW-1185">Reference proteome</keyword>
<dbReference type="AlphaFoldDB" id="T1F0Y0"/>
<dbReference type="OMA" id="FYLWSQW"/>
<dbReference type="eggNOG" id="KOG4016">
    <property type="taxonomic scope" value="Eukaryota"/>
</dbReference>
<reference evidence="11" key="1">
    <citation type="submission" date="2012-12" db="EMBL/GenBank/DDBJ databases">
        <authorList>
            <person name="Hellsten U."/>
            <person name="Grimwood J."/>
            <person name="Chapman J.A."/>
            <person name="Shapiro H."/>
            <person name="Aerts A."/>
            <person name="Otillar R.P."/>
            <person name="Terry A.Y."/>
            <person name="Boore J.L."/>
            <person name="Simakov O."/>
            <person name="Marletaz F."/>
            <person name="Cho S.-J."/>
            <person name="Edsinger-Gonzales E."/>
            <person name="Havlak P."/>
            <person name="Kuo D.-H."/>
            <person name="Larsson T."/>
            <person name="Lv J."/>
            <person name="Arendt D."/>
            <person name="Savage R."/>
            <person name="Osoegawa K."/>
            <person name="de Jong P."/>
            <person name="Lindberg D.R."/>
            <person name="Seaver E.C."/>
            <person name="Weisblat D.A."/>
            <person name="Putnam N.H."/>
            <person name="Grigoriev I.V."/>
            <person name="Rokhsar D.S."/>
        </authorList>
    </citation>
    <scope>NUCLEOTIDE SEQUENCE</scope>
</reference>
<dbReference type="GO" id="GO:0031594">
    <property type="term" value="C:neuromuscular junction"/>
    <property type="evidence" value="ECO:0000318"/>
    <property type="project" value="GO_Central"/>
</dbReference>
<dbReference type="InterPro" id="IPR016579">
    <property type="entry name" value="Synaptogyrin"/>
</dbReference>
<protein>
    <recommendedName>
        <fullName evidence="6">Synaptogyrin</fullName>
    </recommendedName>
</protein>
<dbReference type="PANTHER" id="PTHR10838">
    <property type="entry name" value="SYNAPTOGYRIN"/>
    <property type="match status" value="1"/>
</dbReference>
<evidence type="ECO:0000313" key="11">
    <source>
        <dbReference type="Proteomes" id="UP000015101"/>
    </source>
</evidence>
<name>T1F0Y0_HELRO</name>
<evidence type="ECO:0000256" key="5">
    <source>
        <dbReference type="ARBA" id="ARBA00023136"/>
    </source>
</evidence>
<dbReference type="PIRSF" id="PIRSF011282">
    <property type="entry name" value="Synaptogyrin"/>
    <property type="match status" value="1"/>
</dbReference>
<dbReference type="HOGENOM" id="CLU_079186_0_0_1"/>
<dbReference type="EMBL" id="KB096023">
    <property type="protein sequence ID" value="ESO08854.1"/>
    <property type="molecule type" value="Genomic_DNA"/>
</dbReference>
<sequence>MNGGGAYGAGKATGMFDVIGFLKKPQVILRFFSIIVFGCISSQAWENDVCRYNGDSNACGFGTTVGVLAFLGLLALLGIDFYFENLSSVQHRKYAVMFDMGFSGLWTFLYFVNFCYLADTWRRTEVDKSDWGESGVEAAVVFSVFSVATFAGNTVLAVMKYRKGVSEPFSAGYDPEVLGSTKQPQQQQPPQQQSAMPQNPFPPSYPQQGQVDPFRPNPFSNPDQRPMGGGDFQPVTY</sequence>
<dbReference type="GO" id="GO:0030672">
    <property type="term" value="C:synaptic vesicle membrane"/>
    <property type="evidence" value="ECO:0000318"/>
    <property type="project" value="GO_Central"/>
</dbReference>
<evidence type="ECO:0000313" key="10">
    <source>
        <dbReference type="EnsemblMetazoa" id="HelroP168768"/>
    </source>
</evidence>
<dbReference type="InterPro" id="IPR008253">
    <property type="entry name" value="Marvel"/>
</dbReference>
<dbReference type="GeneID" id="20202480"/>
<organism evidence="10 11">
    <name type="scientific">Helobdella robusta</name>
    <name type="common">Californian leech</name>
    <dbReference type="NCBI Taxonomy" id="6412"/>
    <lineage>
        <taxon>Eukaryota</taxon>
        <taxon>Metazoa</taxon>
        <taxon>Spiralia</taxon>
        <taxon>Lophotrochozoa</taxon>
        <taxon>Annelida</taxon>
        <taxon>Clitellata</taxon>
        <taxon>Hirudinea</taxon>
        <taxon>Rhynchobdellida</taxon>
        <taxon>Glossiphoniidae</taxon>
        <taxon>Helobdella</taxon>
    </lineage>
</organism>
<gene>
    <name evidence="10" type="primary">20202480</name>
    <name evidence="9" type="ORF">HELRODRAFT_168768</name>
</gene>
<feature type="region of interest" description="Disordered" evidence="7">
    <location>
        <begin position="175"/>
        <end position="237"/>
    </location>
</feature>
<dbReference type="STRING" id="6412.T1F0Y0"/>
<dbReference type="CTD" id="20202480"/>
<comment type="similarity">
    <text evidence="2 6">Belongs to the synaptogyrin family.</text>
</comment>